<keyword evidence="1" id="KW-0378">Hydrolase</keyword>
<reference evidence="6" key="3">
    <citation type="journal article" date="2019" name="Int. J. Syst. Evol. Microbiol.">
        <title>The Global Catalogue of Microorganisms (GCM) 10K type strain sequencing project: providing services to taxonomists for standard genome sequencing and annotation.</title>
        <authorList>
            <consortium name="The Broad Institute Genomics Platform"/>
            <consortium name="The Broad Institute Genome Sequencing Center for Infectious Disease"/>
            <person name="Wu L."/>
            <person name="Ma J."/>
        </authorList>
    </citation>
    <scope>NUCLEOTIDE SEQUENCE [LARGE SCALE GENOMIC DNA]</scope>
    <source>
        <strain evidence="6">CCM 7403</strain>
    </source>
</reference>
<sequence length="481" mass="50263">MDEGLESLEALLPSTLGLFPSLCVSGRYVLGGHDREHSGSGLKATHLPDGRIALAVTEASGGGAVAATTTARLLAVLYARLEDGANVRAALAAVDRYARRTPFGPGATMAVAVVDPANGVTEVGIAGHPAPLRLTDSGQTLSYLLSPSRPLGTGGVASTDSFRLEVGDTLLLFTNGLLTASDGLVRDGITRLEEAPGALEPDCYTDQDALADRLLRTMQRPAGFVEDVAMVVAQRCAPIDDFHFGGDLAPGEPQRCTAALSTWLDDLGVSLVDHVTLQQAVSTIVSSVVDSHPETVRAGLEVTGTLTDEGVVEIRIHDASGWQPRGSAHEHGLVVAGGLVDHLRLFHDDHGTVVVLRQPVGRTVPLMRSVAQARTNGTPTGAAGTAMTSELRSDTLRVSGAVTATDDVEFREALHEVTCSCTRSATVDLSGVTRMPGHVVRTLFDYLERASSSQVDLTVVTGEDSVAAQVLTQAALPHVTT</sequence>
<evidence type="ECO:0000313" key="5">
    <source>
        <dbReference type="Proteomes" id="UP000297025"/>
    </source>
</evidence>
<dbReference type="KEGG" id="ndp:E2C04_10680"/>
<dbReference type="InterPro" id="IPR036890">
    <property type="entry name" value="HATPase_C_sf"/>
</dbReference>
<dbReference type="InterPro" id="IPR036513">
    <property type="entry name" value="STAS_dom_sf"/>
</dbReference>
<dbReference type="Gene3D" id="3.30.750.24">
    <property type="entry name" value="STAS domain"/>
    <property type="match status" value="1"/>
</dbReference>
<evidence type="ECO:0000313" key="3">
    <source>
        <dbReference type="EMBL" id="GGD31124.1"/>
    </source>
</evidence>
<evidence type="ECO:0000313" key="6">
    <source>
        <dbReference type="Proteomes" id="UP000630594"/>
    </source>
</evidence>
<dbReference type="InterPro" id="IPR052016">
    <property type="entry name" value="Bact_Sigma-Reg"/>
</dbReference>
<accession>A0A4P7UDS5</accession>
<reference evidence="3" key="5">
    <citation type="submission" date="2024-05" db="EMBL/GenBank/DDBJ databases">
        <authorList>
            <person name="Sun Q."/>
            <person name="Sedlacek I."/>
        </authorList>
    </citation>
    <scope>NUCLEOTIDE SEQUENCE</scope>
    <source>
        <strain evidence="3">CCM 7403</strain>
    </source>
</reference>
<name>A0A4P7UDS5_9ACTN</name>
<protein>
    <submittedName>
        <fullName evidence="4">Serine/threonine-protein phosphatase</fullName>
    </submittedName>
</protein>
<proteinExistence type="predicted"/>
<dbReference type="EMBL" id="BMCK01000006">
    <property type="protein sequence ID" value="GGD31124.1"/>
    <property type="molecule type" value="Genomic_DNA"/>
</dbReference>
<dbReference type="Gene3D" id="3.30.565.10">
    <property type="entry name" value="Histidine kinase-like ATPase, C-terminal domain"/>
    <property type="match status" value="1"/>
</dbReference>
<dbReference type="Gene3D" id="3.60.40.10">
    <property type="entry name" value="PPM-type phosphatase domain"/>
    <property type="match status" value="1"/>
</dbReference>
<dbReference type="GO" id="GO:0016791">
    <property type="term" value="F:phosphatase activity"/>
    <property type="evidence" value="ECO:0007669"/>
    <property type="project" value="TreeGrafter"/>
</dbReference>
<dbReference type="InterPro" id="IPR001932">
    <property type="entry name" value="PPM-type_phosphatase-like_dom"/>
</dbReference>
<dbReference type="AlphaFoldDB" id="A0A4P7UDS5"/>
<dbReference type="PANTHER" id="PTHR43156:SF2">
    <property type="entry name" value="STAGE II SPORULATION PROTEIN E"/>
    <property type="match status" value="1"/>
</dbReference>
<dbReference type="Pfam" id="PF07228">
    <property type="entry name" value="SpoIIE"/>
    <property type="match status" value="1"/>
</dbReference>
<dbReference type="InterPro" id="IPR036457">
    <property type="entry name" value="PPM-type-like_dom_sf"/>
</dbReference>
<gene>
    <name evidence="4" type="ORF">E2C04_10680</name>
    <name evidence="3" type="ORF">GCM10007231_33350</name>
</gene>
<feature type="domain" description="PPM-type phosphatase" evidence="2">
    <location>
        <begin position="29"/>
        <end position="235"/>
    </location>
</feature>
<keyword evidence="6" id="KW-1185">Reference proteome</keyword>
<reference evidence="4 5" key="1">
    <citation type="journal article" date="2008" name="Int. J. Syst. Evol. Microbiol.">
        <title>Nocardioides daphniae sp. nov., isolated from Daphnia cucullata (Crustacea: Cladocera).</title>
        <authorList>
            <person name="Toth E.M."/>
            <person name="Keki Z."/>
            <person name="Homonnay Z.G."/>
            <person name="Borsodi A.K."/>
            <person name="Marialigeti K."/>
            <person name="Schumann P."/>
        </authorList>
    </citation>
    <scope>NUCLEOTIDE SEQUENCE [LARGE SCALE GENOMIC DNA]</scope>
    <source>
        <strain evidence="4 5">JCM 16608</strain>
    </source>
</reference>
<dbReference type="SMART" id="SM00331">
    <property type="entry name" value="PP2C_SIG"/>
    <property type="match status" value="1"/>
</dbReference>
<dbReference type="Proteomes" id="UP000297025">
    <property type="component" value="Chromosome"/>
</dbReference>
<dbReference type="EMBL" id="CP038462">
    <property type="protein sequence ID" value="QCC77525.1"/>
    <property type="molecule type" value="Genomic_DNA"/>
</dbReference>
<reference evidence="3" key="2">
    <citation type="journal article" date="2014" name="Int. J. Syst. Evol. Microbiol.">
        <title>Complete genome of a new Firmicutes species belonging to the dominant human colonic microbiota ('Ruminococcus bicirculans') reveals two chromosomes and a selective capacity to utilize plant glucans.</title>
        <authorList>
            <consortium name="NISC Comparative Sequencing Program"/>
            <person name="Wegmann U."/>
            <person name="Louis P."/>
            <person name="Goesmann A."/>
            <person name="Henrissat B."/>
            <person name="Duncan S.H."/>
            <person name="Flint H.J."/>
        </authorList>
    </citation>
    <scope>NUCLEOTIDE SEQUENCE</scope>
    <source>
        <strain evidence="3">CCM 7403</strain>
    </source>
</reference>
<dbReference type="PANTHER" id="PTHR43156">
    <property type="entry name" value="STAGE II SPORULATION PROTEIN E-RELATED"/>
    <property type="match status" value="1"/>
</dbReference>
<evidence type="ECO:0000313" key="4">
    <source>
        <dbReference type="EMBL" id="QCC77525.1"/>
    </source>
</evidence>
<dbReference type="Proteomes" id="UP000630594">
    <property type="component" value="Unassembled WGS sequence"/>
</dbReference>
<reference evidence="4" key="4">
    <citation type="submission" date="2019-03" db="EMBL/GenBank/DDBJ databases">
        <authorList>
            <person name="Huang Y."/>
        </authorList>
    </citation>
    <scope>NUCLEOTIDE SEQUENCE</scope>
    <source>
        <strain evidence="4">JCM 16608</strain>
    </source>
</reference>
<organism evidence="4 5">
    <name type="scientific">Nocardioides daphniae</name>
    <dbReference type="NCBI Taxonomy" id="402297"/>
    <lineage>
        <taxon>Bacteria</taxon>
        <taxon>Bacillati</taxon>
        <taxon>Actinomycetota</taxon>
        <taxon>Actinomycetes</taxon>
        <taxon>Propionibacteriales</taxon>
        <taxon>Nocardioidaceae</taxon>
        <taxon>Nocardioides</taxon>
    </lineage>
</organism>
<evidence type="ECO:0000259" key="2">
    <source>
        <dbReference type="SMART" id="SM00331"/>
    </source>
</evidence>
<evidence type="ECO:0000256" key="1">
    <source>
        <dbReference type="ARBA" id="ARBA00022801"/>
    </source>
</evidence>